<feature type="domain" description="MOSC" evidence="1">
    <location>
        <begin position="169"/>
        <end position="344"/>
    </location>
</feature>
<dbReference type="Pfam" id="PF03473">
    <property type="entry name" value="MOSC"/>
    <property type="match status" value="1"/>
</dbReference>
<dbReference type="GO" id="GO:0003824">
    <property type="term" value="F:catalytic activity"/>
    <property type="evidence" value="ECO:0007669"/>
    <property type="project" value="InterPro"/>
</dbReference>
<dbReference type="PROSITE" id="PS51340">
    <property type="entry name" value="MOSC"/>
    <property type="match status" value="1"/>
</dbReference>
<dbReference type="eggNOG" id="ENOG502S2CB">
    <property type="taxonomic scope" value="Eukaryota"/>
</dbReference>
<sequence>MRALTLPTPRDTVTSRPRIRCDASTSSNDAPRRVGRIKSIETFPLKGARGVSIEQTTVHIGTSVPRDREFALLRSENEERWGSDDVEASAGRILRTGEKKDEGHHSNKHLFHQLITDPSLAKYRGIAIGSRGLAIECAQSGEVLVRCEDYDEDASGRRAIETFFASRLETARAEAPPTLTRAEGHSFTNVGGRPKEHVLHINTVPSVRAVYDACTKSAPEGMRETLDEFAMRFRPNIVVEDESGRLRAFDEFEWCNRNVRIGSKCVLRVNEPTIRCPSTRVRYEDSETDVARPDVDIRTDFPDLRASIFGRDAIELASKGSYLGLYAVAIVPGSIEVGEDVYVL</sequence>
<proteinExistence type="predicted"/>
<evidence type="ECO:0000313" key="2">
    <source>
        <dbReference type="EMBL" id="OUS48642.1"/>
    </source>
</evidence>
<dbReference type="Proteomes" id="UP000195557">
    <property type="component" value="Unassembled WGS sequence"/>
</dbReference>
<dbReference type="InterPro" id="IPR005302">
    <property type="entry name" value="MoCF_Sase_C"/>
</dbReference>
<dbReference type="EMBL" id="KZ155774">
    <property type="protein sequence ID" value="OUS48642.1"/>
    <property type="molecule type" value="Genomic_DNA"/>
</dbReference>
<protein>
    <recommendedName>
        <fullName evidence="1">MOSC domain-containing protein</fullName>
    </recommendedName>
</protein>
<gene>
    <name evidence="2" type="ORF">BE221DRAFT_216951</name>
</gene>
<dbReference type="AlphaFoldDB" id="A0A1Y5INH6"/>
<dbReference type="GO" id="GO:0030151">
    <property type="term" value="F:molybdenum ion binding"/>
    <property type="evidence" value="ECO:0007669"/>
    <property type="project" value="InterPro"/>
</dbReference>
<dbReference type="GO" id="GO:0030170">
    <property type="term" value="F:pyridoxal phosphate binding"/>
    <property type="evidence" value="ECO:0007669"/>
    <property type="project" value="InterPro"/>
</dbReference>
<evidence type="ECO:0000259" key="1">
    <source>
        <dbReference type="PROSITE" id="PS51340"/>
    </source>
</evidence>
<accession>A0A1Y5INH6</accession>
<organism evidence="2">
    <name type="scientific">Ostreococcus tauri</name>
    <name type="common">Marine green alga</name>
    <dbReference type="NCBI Taxonomy" id="70448"/>
    <lineage>
        <taxon>Eukaryota</taxon>
        <taxon>Viridiplantae</taxon>
        <taxon>Chlorophyta</taxon>
        <taxon>Mamiellophyceae</taxon>
        <taxon>Mamiellales</taxon>
        <taxon>Bathycoccaceae</taxon>
        <taxon>Ostreococcus</taxon>
    </lineage>
</organism>
<reference evidence="2" key="1">
    <citation type="submission" date="2017-04" db="EMBL/GenBank/DDBJ databases">
        <title>Population genomics of picophytoplankton unveils novel chromosome hypervariability.</title>
        <authorList>
            <consortium name="DOE Joint Genome Institute"/>
            <person name="Blanc-Mathieu R."/>
            <person name="Krasovec M."/>
            <person name="Hebrard M."/>
            <person name="Yau S."/>
            <person name="Desgranges E."/>
            <person name="Martin J."/>
            <person name="Schackwitz W."/>
            <person name="Kuo A."/>
            <person name="Salin G."/>
            <person name="Donnadieu C."/>
            <person name="Desdevises Y."/>
            <person name="Sanchez-Ferandin S."/>
            <person name="Moreau H."/>
            <person name="Rivals E."/>
            <person name="Grigoriev I.V."/>
            <person name="Grimsley N."/>
            <person name="Eyre-Walker A."/>
            <person name="Piganeau G."/>
        </authorList>
    </citation>
    <scope>NUCLEOTIDE SEQUENCE [LARGE SCALE GENOMIC DNA]</scope>
    <source>
        <strain evidence="2">RCC 1115</strain>
    </source>
</reference>
<name>A0A1Y5INH6_OSTTA</name>